<dbReference type="GO" id="GO:0006351">
    <property type="term" value="P:DNA-templated transcription"/>
    <property type="evidence" value="ECO:0007669"/>
    <property type="project" value="TreeGrafter"/>
</dbReference>
<dbReference type="Proteomes" id="UP000235387">
    <property type="component" value="Unassembled WGS sequence"/>
</dbReference>
<dbReference type="PANTHER" id="PTHR30537:SF74">
    <property type="entry name" value="HTH-TYPE TRANSCRIPTIONAL REGULATOR TRPI"/>
    <property type="match status" value="1"/>
</dbReference>
<comment type="caution">
    <text evidence="6">The sequence shown here is derived from an EMBL/GenBank/DDBJ whole genome shotgun (WGS) entry which is preliminary data.</text>
</comment>
<sequence length="290" mass="32381">MRLPNLNSLRIFETVARHGNVRIAAEELNLTPSAVAQRVRRLEEELEHVLFFREARGVSLTEGGKVLFGEVSRSLSILNHAVKALGDVNQSVLMSVPPSFGVKWLIPRLGQFQQRHPDIDLRLSSSEAVSNFFADDVDFVVRFGVPPFGDELEWHLLSPVNLKIVYNPLYLESHPPLPANRDFTGHQLIDDSHQNWSKVMGKQNGTKLGKMLNMYQTGLAIDAALSGQGLCISPFVLVSSYVAQGDMVVFGDVPAPEHQGFYLVYPKGRQFSAEKQCVMKWLRQEITAGT</sequence>
<dbReference type="Pfam" id="PF00126">
    <property type="entry name" value="HTH_1"/>
    <property type="match status" value="1"/>
</dbReference>
<evidence type="ECO:0000313" key="7">
    <source>
        <dbReference type="Proteomes" id="UP000235387"/>
    </source>
</evidence>
<keyword evidence="4" id="KW-0804">Transcription</keyword>
<protein>
    <recommendedName>
        <fullName evidence="5">HTH lysR-type domain-containing protein</fullName>
    </recommendedName>
</protein>
<evidence type="ECO:0000256" key="3">
    <source>
        <dbReference type="ARBA" id="ARBA00023125"/>
    </source>
</evidence>
<dbReference type="RefSeq" id="WP_102316995.1">
    <property type="nucleotide sequence ID" value="NZ_MCYQ01000013.1"/>
</dbReference>
<name>A0A2N7LCV7_9GAMM</name>
<dbReference type="InterPro" id="IPR036388">
    <property type="entry name" value="WH-like_DNA-bd_sf"/>
</dbReference>
<keyword evidence="2" id="KW-0805">Transcription regulation</keyword>
<dbReference type="PANTHER" id="PTHR30537">
    <property type="entry name" value="HTH-TYPE TRANSCRIPTIONAL REGULATOR"/>
    <property type="match status" value="1"/>
</dbReference>
<dbReference type="EMBL" id="MDAL01000015">
    <property type="protein sequence ID" value="PMN93174.1"/>
    <property type="molecule type" value="Genomic_DNA"/>
</dbReference>
<dbReference type="Gene3D" id="3.40.190.10">
    <property type="entry name" value="Periplasmic binding protein-like II"/>
    <property type="match status" value="2"/>
</dbReference>
<comment type="similarity">
    <text evidence="1">Belongs to the LysR transcriptional regulatory family.</text>
</comment>
<dbReference type="InterPro" id="IPR058163">
    <property type="entry name" value="LysR-type_TF_proteobact-type"/>
</dbReference>
<accession>A0A2N7LCV7</accession>
<dbReference type="InterPro" id="IPR000847">
    <property type="entry name" value="LysR_HTH_N"/>
</dbReference>
<dbReference type="PROSITE" id="PS50931">
    <property type="entry name" value="HTH_LYSR"/>
    <property type="match status" value="1"/>
</dbReference>
<dbReference type="InterPro" id="IPR005119">
    <property type="entry name" value="LysR_subst-bd"/>
</dbReference>
<dbReference type="GO" id="GO:0003700">
    <property type="term" value="F:DNA-binding transcription factor activity"/>
    <property type="evidence" value="ECO:0007669"/>
    <property type="project" value="InterPro"/>
</dbReference>
<keyword evidence="3" id="KW-0238">DNA-binding</keyword>
<dbReference type="InterPro" id="IPR036390">
    <property type="entry name" value="WH_DNA-bd_sf"/>
</dbReference>
<dbReference type="GO" id="GO:0043565">
    <property type="term" value="F:sequence-specific DNA binding"/>
    <property type="evidence" value="ECO:0007669"/>
    <property type="project" value="TreeGrafter"/>
</dbReference>
<gene>
    <name evidence="6" type="ORF">BCT23_13780</name>
</gene>
<evidence type="ECO:0000256" key="1">
    <source>
        <dbReference type="ARBA" id="ARBA00009437"/>
    </source>
</evidence>
<organism evidence="6 7">
    <name type="scientific">Enterovibrio norvegicus</name>
    <dbReference type="NCBI Taxonomy" id="188144"/>
    <lineage>
        <taxon>Bacteria</taxon>
        <taxon>Pseudomonadati</taxon>
        <taxon>Pseudomonadota</taxon>
        <taxon>Gammaproteobacteria</taxon>
        <taxon>Vibrionales</taxon>
        <taxon>Vibrionaceae</taxon>
        <taxon>Enterovibrio</taxon>
    </lineage>
</organism>
<dbReference type="FunFam" id="1.10.10.10:FF:000001">
    <property type="entry name" value="LysR family transcriptional regulator"/>
    <property type="match status" value="1"/>
</dbReference>
<feature type="domain" description="HTH lysR-type" evidence="5">
    <location>
        <begin position="4"/>
        <end position="61"/>
    </location>
</feature>
<dbReference type="Pfam" id="PF03466">
    <property type="entry name" value="LysR_substrate"/>
    <property type="match status" value="1"/>
</dbReference>
<evidence type="ECO:0000259" key="5">
    <source>
        <dbReference type="PROSITE" id="PS50931"/>
    </source>
</evidence>
<evidence type="ECO:0000313" key="6">
    <source>
        <dbReference type="EMBL" id="PMN93174.1"/>
    </source>
</evidence>
<reference evidence="7" key="1">
    <citation type="submission" date="2016-07" db="EMBL/GenBank/DDBJ databases">
        <title>Nontailed viruses are major unrecognized killers of bacteria in the ocean.</title>
        <authorList>
            <person name="Kauffman K."/>
            <person name="Hussain F."/>
            <person name="Yang J."/>
            <person name="Arevalo P."/>
            <person name="Brown J."/>
            <person name="Cutler M."/>
            <person name="Kelly L."/>
            <person name="Polz M.F."/>
        </authorList>
    </citation>
    <scope>NUCLEOTIDE SEQUENCE [LARGE SCALE GENOMIC DNA]</scope>
    <source>
        <strain evidence="7">10N.261.45.A10</strain>
    </source>
</reference>
<dbReference type="Gene3D" id="1.10.10.10">
    <property type="entry name" value="Winged helix-like DNA-binding domain superfamily/Winged helix DNA-binding domain"/>
    <property type="match status" value="1"/>
</dbReference>
<evidence type="ECO:0000256" key="2">
    <source>
        <dbReference type="ARBA" id="ARBA00023015"/>
    </source>
</evidence>
<dbReference type="SUPFAM" id="SSF46785">
    <property type="entry name" value="Winged helix' DNA-binding domain"/>
    <property type="match status" value="1"/>
</dbReference>
<evidence type="ECO:0000256" key="4">
    <source>
        <dbReference type="ARBA" id="ARBA00023163"/>
    </source>
</evidence>
<dbReference type="AlphaFoldDB" id="A0A2N7LCV7"/>
<dbReference type="SUPFAM" id="SSF53850">
    <property type="entry name" value="Periplasmic binding protein-like II"/>
    <property type="match status" value="1"/>
</dbReference>
<proteinExistence type="inferred from homology"/>